<dbReference type="InterPro" id="IPR000160">
    <property type="entry name" value="GGDEF_dom"/>
</dbReference>
<feature type="transmembrane region" description="Helical" evidence="2">
    <location>
        <begin position="169"/>
        <end position="188"/>
    </location>
</feature>
<dbReference type="NCBIfam" id="TIGR00254">
    <property type="entry name" value="GGDEF"/>
    <property type="match status" value="1"/>
</dbReference>
<dbReference type="Pfam" id="PF00990">
    <property type="entry name" value="GGDEF"/>
    <property type="match status" value="1"/>
</dbReference>
<dbReference type="InterPro" id="IPR050469">
    <property type="entry name" value="Diguanylate_Cyclase"/>
</dbReference>
<dbReference type="Proteomes" id="UP000550729">
    <property type="component" value="Unassembled WGS sequence"/>
</dbReference>
<dbReference type="EMBL" id="JABBNB010000006">
    <property type="protein sequence ID" value="NMO01049.1"/>
    <property type="molecule type" value="Genomic_DNA"/>
</dbReference>
<protein>
    <submittedName>
        <fullName evidence="4">GGDEF domain-containing protein</fullName>
    </submittedName>
</protein>
<dbReference type="Gene3D" id="3.30.70.270">
    <property type="match status" value="1"/>
</dbReference>
<dbReference type="InterPro" id="IPR029787">
    <property type="entry name" value="Nucleotide_cyclase"/>
</dbReference>
<name>A0A848KSE5_9ACTN</name>
<dbReference type="SUPFAM" id="SSF55073">
    <property type="entry name" value="Nucleotide cyclase"/>
    <property type="match status" value="1"/>
</dbReference>
<dbReference type="PANTHER" id="PTHR45138">
    <property type="entry name" value="REGULATORY COMPONENTS OF SENSORY TRANSDUCTION SYSTEM"/>
    <property type="match status" value="1"/>
</dbReference>
<dbReference type="PROSITE" id="PS50887">
    <property type="entry name" value="GGDEF"/>
    <property type="match status" value="1"/>
</dbReference>
<feature type="transmembrane region" description="Helical" evidence="2">
    <location>
        <begin position="137"/>
        <end position="157"/>
    </location>
</feature>
<keyword evidence="2" id="KW-0472">Membrane</keyword>
<evidence type="ECO:0000256" key="1">
    <source>
        <dbReference type="SAM" id="MobiDB-lite"/>
    </source>
</evidence>
<gene>
    <name evidence="4" type="ORF">HH308_07450</name>
</gene>
<organism evidence="4 5">
    <name type="scientific">Gordonia asplenii</name>
    <dbReference type="NCBI Taxonomy" id="2725283"/>
    <lineage>
        <taxon>Bacteria</taxon>
        <taxon>Bacillati</taxon>
        <taxon>Actinomycetota</taxon>
        <taxon>Actinomycetes</taxon>
        <taxon>Mycobacteriales</taxon>
        <taxon>Gordoniaceae</taxon>
        <taxon>Gordonia</taxon>
    </lineage>
</organism>
<evidence type="ECO:0000256" key="2">
    <source>
        <dbReference type="SAM" id="Phobius"/>
    </source>
</evidence>
<keyword evidence="5" id="KW-1185">Reference proteome</keyword>
<dbReference type="AlphaFoldDB" id="A0A848KSE5"/>
<feature type="region of interest" description="Disordered" evidence="1">
    <location>
        <begin position="350"/>
        <end position="388"/>
    </location>
</feature>
<dbReference type="GO" id="GO:0052621">
    <property type="term" value="F:diguanylate cyclase activity"/>
    <property type="evidence" value="ECO:0007669"/>
    <property type="project" value="TreeGrafter"/>
</dbReference>
<evidence type="ECO:0000259" key="3">
    <source>
        <dbReference type="PROSITE" id="PS50887"/>
    </source>
</evidence>
<dbReference type="RefSeq" id="WP_170193558.1">
    <property type="nucleotide sequence ID" value="NZ_JABBNB010000006.1"/>
</dbReference>
<dbReference type="SMART" id="SM00267">
    <property type="entry name" value="GGDEF"/>
    <property type="match status" value="1"/>
</dbReference>
<dbReference type="InterPro" id="IPR043128">
    <property type="entry name" value="Rev_trsase/Diguanyl_cyclase"/>
</dbReference>
<feature type="transmembrane region" description="Helical" evidence="2">
    <location>
        <begin position="89"/>
        <end position="106"/>
    </location>
</feature>
<feature type="transmembrane region" description="Helical" evidence="2">
    <location>
        <begin position="112"/>
        <end position="130"/>
    </location>
</feature>
<reference evidence="4 5" key="1">
    <citation type="submission" date="2020-04" db="EMBL/GenBank/DDBJ databases">
        <title>Gordonia sp. nov. TBRC 11910.</title>
        <authorList>
            <person name="Suriyachadkun C."/>
        </authorList>
    </citation>
    <scope>NUCLEOTIDE SEQUENCE [LARGE SCALE GENOMIC DNA]</scope>
    <source>
        <strain evidence="4 5">TBRC 11910</strain>
    </source>
</reference>
<dbReference type="CDD" id="cd01949">
    <property type="entry name" value="GGDEF"/>
    <property type="match status" value="1"/>
</dbReference>
<keyword evidence="2" id="KW-0812">Transmembrane</keyword>
<accession>A0A848KSE5</accession>
<dbReference type="PANTHER" id="PTHR45138:SF9">
    <property type="entry name" value="DIGUANYLATE CYCLASE DGCM-RELATED"/>
    <property type="match status" value="1"/>
</dbReference>
<sequence length="388" mass="41670">MRKILASWWRSDSHLHRLDYVLGEHASKRLYTVVFGILLSIYSAMWAAALFTRDGPASDAGRGIITVTSCILAASAIASFCGWLPTERVSLAGLAVLDTALLVAALQMSNGLIGLLVLFMYGPIGFLIGFRHGPRALTLHCAGAVAAIVVMSADLLRDMPVPPTTVVDVAVGLMLLVAGLPLASHIVFDIYRIRAIDAELDPLTDLLNRRGLAPRWQHLFDGAASTDWLMVICADLDGFKPINDTYGHRIGDVVLRRTADQIIDVVGPTAHVARTGGDEFNALLRLPHTAAPGRWHTADRIRVAVRDDQSPVSITVSVGIAAVPFIEVAAEDPLDVLRRLSTDADTAMYTAKRRGGDRTVDASTTPHRRGVGPEGDGGTTAAAERPIR</sequence>
<evidence type="ECO:0000313" key="4">
    <source>
        <dbReference type="EMBL" id="NMO01049.1"/>
    </source>
</evidence>
<feature type="domain" description="GGDEF" evidence="3">
    <location>
        <begin position="227"/>
        <end position="364"/>
    </location>
</feature>
<feature type="transmembrane region" description="Helical" evidence="2">
    <location>
        <begin position="63"/>
        <end position="84"/>
    </location>
</feature>
<keyword evidence="2" id="KW-1133">Transmembrane helix</keyword>
<evidence type="ECO:0000313" key="5">
    <source>
        <dbReference type="Proteomes" id="UP000550729"/>
    </source>
</evidence>
<comment type="caution">
    <text evidence="4">The sequence shown here is derived from an EMBL/GenBank/DDBJ whole genome shotgun (WGS) entry which is preliminary data.</text>
</comment>
<proteinExistence type="predicted"/>
<feature type="transmembrane region" description="Helical" evidence="2">
    <location>
        <begin position="30"/>
        <end position="51"/>
    </location>
</feature>